<keyword evidence="3" id="KW-1185">Reference proteome</keyword>
<evidence type="ECO:0000313" key="4">
    <source>
        <dbReference type="Proteomes" id="UP000280228"/>
    </source>
</evidence>
<dbReference type="KEGG" id="mcs:DR90_1587"/>
<dbReference type="AlphaFoldDB" id="A0A3Q9GBZ4"/>
<dbReference type="EMBL" id="RYER01000027">
    <property type="protein sequence ID" value="RUO11832.1"/>
    <property type="molecule type" value="Genomic_DNA"/>
</dbReference>
<dbReference type="EMBL" id="CP034662">
    <property type="protein sequence ID" value="AZQ92395.1"/>
    <property type="molecule type" value="Genomic_DNA"/>
</dbReference>
<dbReference type="Proteomes" id="UP000280228">
    <property type="component" value="Chromosome"/>
</dbReference>
<accession>A0A3Q9GBZ4</accession>
<gene>
    <name evidence="1" type="ORF">EJK53_0339</name>
    <name evidence="2" type="ORF">EJK54_0496</name>
</gene>
<proteinExistence type="predicted"/>
<reference evidence="3 4" key="1">
    <citation type="submission" date="2018-12" db="EMBL/GenBank/DDBJ databases">
        <title>Persistence of Moraxella catarrhalis in Chronic Obstructive Pulmonary Disease and Regulation of the Hag/MID Adhesin.</title>
        <authorList>
            <person name="Murphy T."/>
            <person name="Zhao X."/>
            <person name="Vyas G."/>
            <person name="Aluvathingal J."/>
            <person name="Nadendla S."/>
            <person name="Tallon L."/>
            <person name="Tettelin H."/>
        </authorList>
    </citation>
    <scope>NUCLEOTIDE SEQUENCE [LARGE SCALE GENOMIC DNA]</scope>
    <source>
        <strain evidence="2 3">173P27B1</strain>
        <strain evidence="1 4">46P58B1</strain>
    </source>
</reference>
<evidence type="ECO:0000313" key="2">
    <source>
        <dbReference type="EMBL" id="RUO11832.1"/>
    </source>
</evidence>
<dbReference type="KEGG" id="mcat:MC25239_00340"/>
<dbReference type="Proteomes" id="UP000268436">
    <property type="component" value="Unassembled WGS sequence"/>
</dbReference>
<protein>
    <submittedName>
        <fullName evidence="1">Uncharacterized protein</fullName>
    </submittedName>
</protein>
<organism evidence="1 4">
    <name type="scientific">Moraxella catarrhalis</name>
    <name type="common">Branhamella catarrhalis</name>
    <dbReference type="NCBI Taxonomy" id="480"/>
    <lineage>
        <taxon>Bacteria</taxon>
        <taxon>Pseudomonadati</taxon>
        <taxon>Pseudomonadota</taxon>
        <taxon>Gammaproteobacteria</taxon>
        <taxon>Moraxellales</taxon>
        <taxon>Moraxellaceae</taxon>
        <taxon>Moraxella</taxon>
    </lineage>
</organism>
<evidence type="ECO:0000313" key="1">
    <source>
        <dbReference type="EMBL" id="AZQ92395.1"/>
    </source>
</evidence>
<sequence>MTQSYQHLLIKLAIIATMTMLLRQSTKPTTNKTILPKYYDKSD</sequence>
<evidence type="ECO:0000313" key="3">
    <source>
        <dbReference type="Proteomes" id="UP000268436"/>
    </source>
</evidence>
<name>A0A3Q9GBZ4_MORCA</name>